<dbReference type="InterPro" id="IPR011005">
    <property type="entry name" value="Dihydropteroate_synth-like_sf"/>
</dbReference>
<dbReference type="PROSITE" id="PS51332">
    <property type="entry name" value="B12_BINDING"/>
    <property type="match status" value="1"/>
</dbReference>
<feature type="domain" description="B12-binding" evidence="23">
    <location>
        <begin position="653"/>
        <end position="779"/>
    </location>
</feature>
<evidence type="ECO:0000256" key="18">
    <source>
        <dbReference type="ARBA" id="ARBA00031040"/>
    </source>
</evidence>
<dbReference type="Pfam" id="PF02310">
    <property type="entry name" value="B12-binding"/>
    <property type="match status" value="1"/>
</dbReference>
<keyword evidence="9" id="KW-0028">Amino-acid biosynthesis</keyword>
<dbReference type="InterPro" id="IPR000489">
    <property type="entry name" value="Pterin-binding_dom"/>
</dbReference>
<dbReference type="SUPFAM" id="SSF47644">
    <property type="entry name" value="Methionine synthase domain"/>
    <property type="match status" value="1"/>
</dbReference>
<comment type="caution">
    <text evidence="25">The sequence shown here is derived from an EMBL/GenBank/DDBJ whole genome shotgun (WGS) entry which is preliminary data.</text>
</comment>
<dbReference type="PANTHER" id="PTHR45833:SF1">
    <property type="entry name" value="METHIONINE SYNTHASE"/>
    <property type="match status" value="1"/>
</dbReference>
<dbReference type="SUPFAM" id="SSF82282">
    <property type="entry name" value="Homocysteine S-methyltransferase"/>
    <property type="match status" value="1"/>
</dbReference>
<evidence type="ECO:0000256" key="8">
    <source>
        <dbReference type="ARBA" id="ARBA00022603"/>
    </source>
</evidence>
<feature type="region of interest" description="Disordered" evidence="20">
    <location>
        <begin position="545"/>
        <end position="571"/>
    </location>
</feature>
<feature type="binding site" evidence="19">
    <location>
        <position position="247"/>
    </location>
    <ligand>
        <name>Zn(2+)</name>
        <dbReference type="ChEBI" id="CHEBI:29105"/>
    </ligand>
</feature>
<dbReference type="AlphaFoldDB" id="A0A1Q9YI35"/>
<dbReference type="SUPFAM" id="SSF52242">
    <property type="entry name" value="Cobalamin (vitamin B12)-binding domain"/>
    <property type="match status" value="1"/>
</dbReference>
<dbReference type="PROSITE" id="PS51337">
    <property type="entry name" value="B12_BINDING_NTER"/>
    <property type="match status" value="1"/>
</dbReference>
<evidence type="ECO:0000256" key="20">
    <source>
        <dbReference type="SAM" id="MobiDB-lite"/>
    </source>
</evidence>
<evidence type="ECO:0000256" key="5">
    <source>
        <dbReference type="ARBA" id="ARBA00010398"/>
    </source>
</evidence>
<protein>
    <recommendedName>
        <fullName evidence="7">Methionine synthase</fullName>
        <ecNumber evidence="6">2.1.1.13</ecNumber>
    </recommendedName>
    <alternativeName>
        <fullName evidence="18">5-methyltetrahydrofolate--homocysteine methyltransferase</fullName>
    </alternativeName>
</protein>
<dbReference type="InterPro" id="IPR003726">
    <property type="entry name" value="HCY_dom"/>
</dbReference>
<evidence type="ECO:0000256" key="14">
    <source>
        <dbReference type="ARBA" id="ARBA00022833"/>
    </source>
</evidence>
<dbReference type="Pfam" id="PF00809">
    <property type="entry name" value="Pterin_bind"/>
    <property type="match status" value="1"/>
</dbReference>
<dbReference type="EMBL" id="MPJZ01000091">
    <property type="protein sequence ID" value="OLU43847.1"/>
    <property type="molecule type" value="Genomic_DNA"/>
</dbReference>
<dbReference type="GO" id="GO:0008705">
    <property type="term" value="F:methionine synthase activity"/>
    <property type="evidence" value="ECO:0007669"/>
    <property type="project" value="UniProtKB-EC"/>
</dbReference>
<comment type="cofactor">
    <cofactor evidence="2 19">
        <name>Zn(2+)</name>
        <dbReference type="ChEBI" id="CHEBI:29105"/>
    </cofactor>
</comment>
<evidence type="ECO:0000256" key="16">
    <source>
        <dbReference type="ARBA" id="ARBA00023285"/>
    </source>
</evidence>
<name>A0A1Q9YI35_9FIRM</name>
<dbReference type="GO" id="GO:0046872">
    <property type="term" value="F:metal ion binding"/>
    <property type="evidence" value="ECO:0007669"/>
    <property type="project" value="UniProtKB-KW"/>
</dbReference>
<dbReference type="InterPro" id="IPR036724">
    <property type="entry name" value="Cobalamin-bd_sf"/>
</dbReference>
<dbReference type="UniPathway" id="UPA00051">
    <property type="reaction ID" value="UER00081"/>
</dbReference>
<keyword evidence="12" id="KW-0949">S-adenosyl-L-methionine</keyword>
<comment type="function">
    <text evidence="17">Catalyzes the transfer of a methyl group from methyl-cobalamin to homocysteine, yielding enzyme-bound cob(I)alamin and methionine. Subsequently, remethylates the cofactor using methyltetrahydrofolate.</text>
</comment>
<evidence type="ECO:0000259" key="22">
    <source>
        <dbReference type="PROSITE" id="PS50972"/>
    </source>
</evidence>
<dbReference type="Proteomes" id="UP000186758">
    <property type="component" value="Unassembled WGS sequence"/>
</dbReference>
<feature type="domain" description="B12-binding N-terminal" evidence="24">
    <location>
        <begin position="558"/>
        <end position="651"/>
    </location>
</feature>
<gene>
    <name evidence="25" type="ORF">BO223_10395</name>
</gene>
<evidence type="ECO:0000256" key="1">
    <source>
        <dbReference type="ARBA" id="ARBA00001700"/>
    </source>
</evidence>
<evidence type="ECO:0000256" key="4">
    <source>
        <dbReference type="ARBA" id="ARBA00005178"/>
    </source>
</evidence>
<evidence type="ECO:0000256" key="9">
    <source>
        <dbReference type="ARBA" id="ARBA00022605"/>
    </source>
</evidence>
<dbReference type="Gene3D" id="1.10.1240.10">
    <property type="entry name" value="Methionine synthase domain"/>
    <property type="match status" value="1"/>
</dbReference>
<dbReference type="GO" id="GO:0031419">
    <property type="term" value="F:cobalamin binding"/>
    <property type="evidence" value="ECO:0007669"/>
    <property type="project" value="UniProtKB-KW"/>
</dbReference>
<evidence type="ECO:0000256" key="7">
    <source>
        <dbReference type="ARBA" id="ARBA00013998"/>
    </source>
</evidence>
<dbReference type="GO" id="GO:0050667">
    <property type="term" value="P:homocysteine metabolic process"/>
    <property type="evidence" value="ECO:0007669"/>
    <property type="project" value="TreeGrafter"/>
</dbReference>
<organism evidence="25 26">
    <name type="scientific">Faecalibaculum rodentium</name>
    <dbReference type="NCBI Taxonomy" id="1702221"/>
    <lineage>
        <taxon>Bacteria</taxon>
        <taxon>Bacillati</taxon>
        <taxon>Bacillota</taxon>
        <taxon>Erysipelotrichia</taxon>
        <taxon>Erysipelotrichales</taxon>
        <taxon>Erysipelotrichaceae</taxon>
        <taxon>Faecalibaculum</taxon>
    </lineage>
</organism>
<keyword evidence="14 19" id="KW-0862">Zinc</keyword>
<keyword evidence="15" id="KW-0486">Methionine biosynthesis</keyword>
<accession>A0A1Q9YI35</accession>
<dbReference type="InterPro" id="IPR036589">
    <property type="entry name" value="HCY_dom_sf"/>
</dbReference>
<evidence type="ECO:0000259" key="23">
    <source>
        <dbReference type="PROSITE" id="PS51332"/>
    </source>
</evidence>
<dbReference type="Pfam" id="PF02607">
    <property type="entry name" value="B12-binding_2"/>
    <property type="match status" value="1"/>
</dbReference>
<dbReference type="InterPro" id="IPR050554">
    <property type="entry name" value="Met_Synthase/Corrinoid"/>
</dbReference>
<evidence type="ECO:0000256" key="19">
    <source>
        <dbReference type="PROSITE-ProRule" id="PRU00333"/>
    </source>
</evidence>
<comment type="similarity">
    <text evidence="5">Belongs to the vitamin-B12 dependent methionine synthase family.</text>
</comment>
<evidence type="ECO:0000256" key="2">
    <source>
        <dbReference type="ARBA" id="ARBA00001947"/>
    </source>
</evidence>
<keyword evidence="11 19" id="KW-0808">Transferase</keyword>
<evidence type="ECO:0000313" key="26">
    <source>
        <dbReference type="Proteomes" id="UP000186758"/>
    </source>
</evidence>
<dbReference type="GO" id="GO:0005829">
    <property type="term" value="C:cytosol"/>
    <property type="evidence" value="ECO:0007669"/>
    <property type="project" value="TreeGrafter"/>
</dbReference>
<dbReference type="PROSITE" id="PS50970">
    <property type="entry name" value="HCY"/>
    <property type="match status" value="1"/>
</dbReference>
<dbReference type="SMART" id="SM01018">
    <property type="entry name" value="B12-binding_2"/>
    <property type="match status" value="1"/>
</dbReference>
<evidence type="ECO:0000256" key="17">
    <source>
        <dbReference type="ARBA" id="ARBA00025552"/>
    </source>
</evidence>
<comment type="catalytic activity">
    <reaction evidence="1">
        <text>(6S)-5-methyl-5,6,7,8-tetrahydrofolate + L-homocysteine = (6S)-5,6,7,8-tetrahydrofolate + L-methionine</text>
        <dbReference type="Rhea" id="RHEA:11172"/>
        <dbReference type="ChEBI" id="CHEBI:18608"/>
        <dbReference type="ChEBI" id="CHEBI:57453"/>
        <dbReference type="ChEBI" id="CHEBI:57844"/>
        <dbReference type="ChEBI" id="CHEBI:58199"/>
        <dbReference type="EC" id="2.1.1.13"/>
    </reaction>
</comment>
<dbReference type="Gene3D" id="3.40.50.280">
    <property type="entry name" value="Cobalamin-binding domain"/>
    <property type="match status" value="1"/>
</dbReference>
<evidence type="ECO:0000256" key="6">
    <source>
        <dbReference type="ARBA" id="ARBA00012032"/>
    </source>
</evidence>
<evidence type="ECO:0000256" key="3">
    <source>
        <dbReference type="ARBA" id="ARBA00001956"/>
    </source>
</evidence>
<dbReference type="PANTHER" id="PTHR45833">
    <property type="entry name" value="METHIONINE SYNTHASE"/>
    <property type="match status" value="1"/>
</dbReference>
<evidence type="ECO:0000256" key="12">
    <source>
        <dbReference type="ARBA" id="ARBA00022691"/>
    </source>
</evidence>
<evidence type="ECO:0000259" key="24">
    <source>
        <dbReference type="PROSITE" id="PS51337"/>
    </source>
</evidence>
<dbReference type="EC" id="2.1.1.13" evidence="6"/>
<dbReference type="GO" id="GO:0032259">
    <property type="term" value="P:methylation"/>
    <property type="evidence" value="ECO:0007669"/>
    <property type="project" value="UniProtKB-KW"/>
</dbReference>
<feature type="domain" description="Hcy-binding" evidence="21">
    <location>
        <begin position="1"/>
        <end position="261"/>
    </location>
</feature>
<sequence length="779" mass="82770">MGTMLQKRGMKPGTIPELLNITDPDLVQSVHRDYARAGSDIVYANTFGANPDKFAGTGYSLEDIIQAAIRNVREAAPDCLCALDIGPLGQLLEPLGTLSFEEAYERFAAVVEAGKNADLIVIETMADLYETKAALLAAKEHSDLPVLVSMTFQEDGRTFTGTTPEIFARTMTGLGADCLGINCSAGPDTLVPLLKEVLANTHLPVAAKPNAGLPDPQDGSYSLSDTDFVKGILPALEAGVTVVGGCCGTTPDTIRALSAAIGQGIEVSRIPYEEKSFVCSALQGVTVDGVRPIGERLNPTGKKRFQQALKDRDFAYLVSQALEQVEAGAAILDLNVGAPGIDEVTLLPEAVKRIQSVVDVPLQLDSSNPRALEAALRVYNGKPSVNSVSAEAEKLAAVLPLVKRYGAAVVGLALDEEGIPQSAQKRLENAQKILDACRDMGISEKDVWIDCLSLTVSAQQEQAMETLNAIRVLSERGIQTTLGVSNISFGLPDRPLLTSTFLTMAMTAGLRLPIVNVNSAPIRNALDAFLVLSGQDENAEHFIAASPHETGQGVSKEKTPEAADPTDGSPLSQAIRKGLKETAAELAGDYLQTHDSLELTERELIPALDKVGKDYEAQRIFLPQLLQAAGAAQAVFAKIKTKNAGLGKEAGSGHKIVMATVKGDIHDIGKNIASTILETYGYQVLDLGRDVDPQVIVDTVLEQDIRLVGLSALMTTTLPAMEETVKRLKALDNPPKIMVGGAVVTPEYARSIGAEYYCEDAMADCAAAREVFAGDQDKG</sequence>
<dbReference type="InterPro" id="IPR003759">
    <property type="entry name" value="Cbl-bd_cap"/>
</dbReference>
<dbReference type="Gene3D" id="3.20.20.20">
    <property type="entry name" value="Dihydropteroate synthase-like"/>
    <property type="match status" value="1"/>
</dbReference>
<dbReference type="GO" id="GO:0046653">
    <property type="term" value="P:tetrahydrofolate metabolic process"/>
    <property type="evidence" value="ECO:0007669"/>
    <property type="project" value="TreeGrafter"/>
</dbReference>
<keyword evidence="16" id="KW-0170">Cobalt</keyword>
<reference evidence="25 26" key="1">
    <citation type="submission" date="2016-11" db="EMBL/GenBank/DDBJ databases">
        <title>Description of two novel members of the family Erysipelotrichaceae: Ileibacterium lipovorans gen. nov., sp. nov. and Dubosiella newyorkensis, gen. nov., sp. nov.</title>
        <authorList>
            <person name="Cox L.M."/>
            <person name="Sohn J."/>
            <person name="Tyrrell K.L."/>
            <person name="Citron D.M."/>
            <person name="Lawson P.A."/>
            <person name="Patel N.B."/>
            <person name="Iizumi T."/>
            <person name="Perez-Perez G.I."/>
            <person name="Goldstein E.J."/>
            <person name="Blaser M.J."/>
        </authorList>
    </citation>
    <scope>NUCLEOTIDE SEQUENCE [LARGE SCALE GENOMIC DNA]</scope>
    <source>
        <strain evidence="25 26">NYU-BL-K8</strain>
    </source>
</reference>
<evidence type="ECO:0000313" key="25">
    <source>
        <dbReference type="EMBL" id="OLU43847.1"/>
    </source>
</evidence>
<dbReference type="Pfam" id="PF02574">
    <property type="entry name" value="S-methyl_trans"/>
    <property type="match status" value="1"/>
</dbReference>
<comment type="cofactor">
    <cofactor evidence="3">
        <name>methylcob(III)alamin</name>
        <dbReference type="ChEBI" id="CHEBI:28115"/>
    </cofactor>
</comment>
<evidence type="ECO:0000256" key="10">
    <source>
        <dbReference type="ARBA" id="ARBA00022628"/>
    </source>
</evidence>
<feature type="domain" description="Pterin-binding" evidence="22">
    <location>
        <begin position="290"/>
        <end position="533"/>
    </location>
</feature>
<keyword evidence="8 19" id="KW-0489">Methyltransferase</keyword>
<dbReference type="Gene3D" id="3.20.20.330">
    <property type="entry name" value="Homocysteine-binding-like domain"/>
    <property type="match status" value="1"/>
</dbReference>
<dbReference type="InterPro" id="IPR036594">
    <property type="entry name" value="Meth_synthase_dom"/>
</dbReference>
<keyword evidence="13 19" id="KW-0479">Metal-binding</keyword>
<dbReference type="PROSITE" id="PS50972">
    <property type="entry name" value="PTERIN_BINDING"/>
    <property type="match status" value="1"/>
</dbReference>
<keyword evidence="10" id="KW-0846">Cobalamin</keyword>
<evidence type="ECO:0000259" key="21">
    <source>
        <dbReference type="PROSITE" id="PS50970"/>
    </source>
</evidence>
<proteinExistence type="inferred from homology"/>
<feature type="binding site" evidence="19">
    <location>
        <position position="183"/>
    </location>
    <ligand>
        <name>Zn(2+)</name>
        <dbReference type="ChEBI" id="CHEBI:29105"/>
    </ligand>
</feature>
<feature type="binding site" evidence="19">
    <location>
        <position position="246"/>
    </location>
    <ligand>
        <name>Zn(2+)</name>
        <dbReference type="ChEBI" id="CHEBI:29105"/>
    </ligand>
</feature>
<evidence type="ECO:0000256" key="15">
    <source>
        <dbReference type="ARBA" id="ARBA00023167"/>
    </source>
</evidence>
<comment type="pathway">
    <text evidence="4">Amino-acid biosynthesis; L-methionine biosynthesis via de novo pathway; L-methionine from L-homocysteine (MetH route): step 1/1.</text>
</comment>
<evidence type="ECO:0000256" key="11">
    <source>
        <dbReference type="ARBA" id="ARBA00022679"/>
    </source>
</evidence>
<evidence type="ECO:0000256" key="13">
    <source>
        <dbReference type="ARBA" id="ARBA00022723"/>
    </source>
</evidence>
<dbReference type="InterPro" id="IPR006158">
    <property type="entry name" value="Cobalamin-bd"/>
</dbReference>
<dbReference type="SUPFAM" id="SSF51717">
    <property type="entry name" value="Dihydropteroate synthetase-like"/>
    <property type="match status" value="1"/>
</dbReference>